<dbReference type="KEGG" id="mbet:N8K70_04060"/>
<dbReference type="InterPro" id="IPR025330">
    <property type="entry name" value="DUF4236"/>
</dbReference>
<evidence type="ECO:0000259" key="1">
    <source>
        <dbReference type="Pfam" id="PF14020"/>
    </source>
</evidence>
<organism evidence="2 3">
    <name type="scientific">Microbacterium betulae</name>
    <dbReference type="NCBI Taxonomy" id="2981139"/>
    <lineage>
        <taxon>Bacteria</taxon>
        <taxon>Bacillati</taxon>
        <taxon>Actinomycetota</taxon>
        <taxon>Actinomycetes</taxon>
        <taxon>Micrococcales</taxon>
        <taxon>Microbacteriaceae</taxon>
        <taxon>Microbacterium</taxon>
    </lineage>
</organism>
<evidence type="ECO:0000313" key="3">
    <source>
        <dbReference type="Proteomes" id="UP001305498"/>
    </source>
</evidence>
<dbReference type="Pfam" id="PF14020">
    <property type="entry name" value="DUF4236"/>
    <property type="match status" value="1"/>
</dbReference>
<proteinExistence type="predicted"/>
<dbReference type="RefSeq" id="WP_317140337.1">
    <property type="nucleotide sequence ID" value="NZ_CP118157.1"/>
</dbReference>
<dbReference type="Proteomes" id="UP001305498">
    <property type="component" value="Chromosome"/>
</dbReference>
<evidence type="ECO:0000313" key="2">
    <source>
        <dbReference type="EMBL" id="WOF23866.1"/>
    </source>
</evidence>
<dbReference type="AlphaFoldDB" id="A0AA97I5L2"/>
<dbReference type="EMBL" id="CP118157">
    <property type="protein sequence ID" value="WOF23866.1"/>
    <property type="molecule type" value="Genomic_DNA"/>
</dbReference>
<sequence length="56" mass="6180">MGFFFHKSKKLGKTTRLNLSGSGASVSKRVGPFTISSRGYFGVRLGKGIGFRKKLW</sequence>
<gene>
    <name evidence="2" type="ORF">N8K70_04060</name>
</gene>
<accession>A0AA97I5L2</accession>
<name>A0AA97I5L2_9MICO</name>
<feature type="domain" description="DUF4236" evidence="1">
    <location>
        <begin position="4"/>
        <end position="52"/>
    </location>
</feature>
<keyword evidence="3" id="KW-1185">Reference proteome</keyword>
<reference evidence="2 3" key="1">
    <citation type="submission" date="2023-02" db="EMBL/GenBank/DDBJ databases">
        <title>Microbacterium betulae sp. nov., isolated from birch wood.</title>
        <authorList>
            <person name="Pasciak M."/>
            <person name="Pawlik K.J."/>
            <person name="Martynowski D."/>
            <person name="Laczmanski L."/>
            <person name="Ciekot J."/>
            <person name="Szponar B."/>
            <person name="Wojcik-Fatla A."/>
            <person name="Mackiewicz B."/>
            <person name="Farian E."/>
            <person name="Cholewa G."/>
            <person name="Cholewa A."/>
            <person name="Dutkiewicz J."/>
        </authorList>
    </citation>
    <scope>NUCLEOTIDE SEQUENCE [LARGE SCALE GENOMIC DNA]</scope>
    <source>
        <strain evidence="2 3">AB</strain>
    </source>
</reference>
<protein>
    <submittedName>
        <fullName evidence="2">DUF4236 domain-containing protein</fullName>
    </submittedName>
</protein>